<feature type="repeat" description="PPR" evidence="2">
    <location>
        <begin position="281"/>
        <end position="315"/>
    </location>
</feature>
<dbReference type="AlphaFoldDB" id="A0AAW1IHX6"/>
<evidence type="ECO:0000256" key="2">
    <source>
        <dbReference type="PROSITE-ProRule" id="PRU00708"/>
    </source>
</evidence>
<dbReference type="EMBL" id="JBDFQZ010000009">
    <property type="protein sequence ID" value="KAK9688993.1"/>
    <property type="molecule type" value="Genomic_DNA"/>
</dbReference>
<name>A0AAW1IHX6_SAPOF</name>
<evidence type="ECO:0000313" key="3">
    <source>
        <dbReference type="EMBL" id="KAK9688993.1"/>
    </source>
</evidence>
<dbReference type="Pfam" id="PF01535">
    <property type="entry name" value="PPR"/>
    <property type="match status" value="2"/>
</dbReference>
<feature type="repeat" description="PPR" evidence="2">
    <location>
        <begin position="356"/>
        <end position="386"/>
    </location>
</feature>
<dbReference type="SUPFAM" id="SSF48452">
    <property type="entry name" value="TPR-like"/>
    <property type="match status" value="1"/>
</dbReference>
<dbReference type="Proteomes" id="UP001443914">
    <property type="component" value="Unassembled WGS sequence"/>
</dbReference>
<dbReference type="Pfam" id="PF20431">
    <property type="entry name" value="E_motif"/>
    <property type="match status" value="1"/>
</dbReference>
<feature type="repeat" description="PPR" evidence="2">
    <location>
        <begin position="387"/>
        <end position="421"/>
    </location>
</feature>
<dbReference type="InterPro" id="IPR046960">
    <property type="entry name" value="PPR_At4g14850-like_plant"/>
</dbReference>
<evidence type="ECO:0000256" key="1">
    <source>
        <dbReference type="ARBA" id="ARBA00022737"/>
    </source>
</evidence>
<sequence length="613" mass="68176">MYSKSRVSGFSNLSTLLQGRLSQHHLLQIHAQIICHGAHQNDLIATRLIGHYPLPIALQVFDQLQTPNIFPFNAIIRISSDGKDKSSLAISFFKRLKQQSLLPNDFTFSFLLKACLNCGIPLYVKQVHTQITKSGFLADSAVCNGLLVSYAKGVKDLVLALKVFDEMPEKSSVYSWTCLIDGYAKSGLSEKALRLFLQMVQRNVIPDNATMVSVLSACAKLDVRSIESWVTMFTDSVEDDCHISCTNDSVNTVLSYLYGRWGKIDESRESFDKIGDVGKRNVVAWNSMIGAYVQNGCAMEAINLFRAMIDYPYVKPNHVTMVSVLSACSQVGDIDLGIWVHEYFKSRGREDILRSNSFLATAMIDMYCKCGNLSKAKDVFRSMISKDAISFSVMIMGLAVNGEGHEALKLFSEMLECGSRPNGGTFLGVLSACSHSGFLDVGRQVFQDMETKFSVSPQLEHYACYIDLLARVGRIEEALDVAKSMPFKPNNFVWGALLGGCLLHFKGKLTHEISKRLIEVDPQNSAGYVMLSNALAHDREWSEVSGLRRLMKDKGVKKHRGCSWISIDGVVHEFLAGPCAHPELACISRLLDWLLMEMKLSSYGLVDIEQTLS</sequence>
<comment type="caution">
    <text evidence="3">The sequence shown here is derived from an EMBL/GenBank/DDBJ whole genome shotgun (WGS) entry which is preliminary data.</text>
</comment>
<dbReference type="NCBIfam" id="TIGR00756">
    <property type="entry name" value="PPR"/>
    <property type="match status" value="4"/>
</dbReference>
<protein>
    <submittedName>
        <fullName evidence="3">Uncharacterized protein</fullName>
    </submittedName>
</protein>
<dbReference type="PANTHER" id="PTHR47926">
    <property type="entry name" value="PENTATRICOPEPTIDE REPEAT-CONTAINING PROTEIN"/>
    <property type="match status" value="1"/>
</dbReference>
<dbReference type="InterPro" id="IPR002885">
    <property type="entry name" value="PPR_rpt"/>
</dbReference>
<gene>
    <name evidence="3" type="ORF">RND81_09G026700</name>
</gene>
<dbReference type="InterPro" id="IPR046848">
    <property type="entry name" value="E_motif"/>
</dbReference>
<keyword evidence="1" id="KW-0677">Repeat</keyword>
<reference evidence="3" key="1">
    <citation type="submission" date="2024-03" db="EMBL/GenBank/DDBJ databases">
        <title>WGS assembly of Saponaria officinalis var. Norfolk2.</title>
        <authorList>
            <person name="Jenkins J."/>
            <person name="Shu S."/>
            <person name="Grimwood J."/>
            <person name="Barry K."/>
            <person name="Goodstein D."/>
            <person name="Schmutz J."/>
            <person name="Leebens-Mack J."/>
            <person name="Osbourn A."/>
        </authorList>
    </citation>
    <scope>NUCLEOTIDE SEQUENCE [LARGE SCALE GENOMIC DNA]</scope>
    <source>
        <strain evidence="3">JIC</strain>
    </source>
</reference>
<dbReference type="FunFam" id="1.25.40.10:FF:000344">
    <property type="entry name" value="Pentatricopeptide repeat-containing protein"/>
    <property type="match status" value="1"/>
</dbReference>
<dbReference type="InterPro" id="IPR011990">
    <property type="entry name" value="TPR-like_helical_dom_sf"/>
</dbReference>
<organism evidence="3 4">
    <name type="scientific">Saponaria officinalis</name>
    <name type="common">Common soapwort</name>
    <name type="synonym">Lychnis saponaria</name>
    <dbReference type="NCBI Taxonomy" id="3572"/>
    <lineage>
        <taxon>Eukaryota</taxon>
        <taxon>Viridiplantae</taxon>
        <taxon>Streptophyta</taxon>
        <taxon>Embryophyta</taxon>
        <taxon>Tracheophyta</taxon>
        <taxon>Spermatophyta</taxon>
        <taxon>Magnoliopsida</taxon>
        <taxon>eudicotyledons</taxon>
        <taxon>Gunneridae</taxon>
        <taxon>Pentapetalae</taxon>
        <taxon>Caryophyllales</taxon>
        <taxon>Caryophyllaceae</taxon>
        <taxon>Caryophylleae</taxon>
        <taxon>Saponaria</taxon>
    </lineage>
</organism>
<dbReference type="Gene3D" id="1.25.40.10">
    <property type="entry name" value="Tetratricopeptide repeat domain"/>
    <property type="match status" value="4"/>
</dbReference>
<dbReference type="Pfam" id="PF13812">
    <property type="entry name" value="PPR_3"/>
    <property type="match status" value="1"/>
</dbReference>
<dbReference type="GO" id="GO:0003723">
    <property type="term" value="F:RNA binding"/>
    <property type="evidence" value="ECO:0007669"/>
    <property type="project" value="InterPro"/>
</dbReference>
<accession>A0AAW1IHX6</accession>
<feature type="repeat" description="PPR" evidence="2">
    <location>
        <begin position="172"/>
        <end position="206"/>
    </location>
</feature>
<dbReference type="GO" id="GO:0009451">
    <property type="term" value="P:RNA modification"/>
    <property type="evidence" value="ECO:0007669"/>
    <property type="project" value="InterPro"/>
</dbReference>
<dbReference type="PROSITE" id="PS51375">
    <property type="entry name" value="PPR"/>
    <property type="match status" value="4"/>
</dbReference>
<dbReference type="Pfam" id="PF13041">
    <property type="entry name" value="PPR_2"/>
    <property type="match status" value="2"/>
</dbReference>
<proteinExistence type="predicted"/>
<dbReference type="FunFam" id="1.25.40.10:FF:000184">
    <property type="entry name" value="Pentatricopeptide repeat-containing protein, chloroplastic"/>
    <property type="match status" value="1"/>
</dbReference>
<keyword evidence="4" id="KW-1185">Reference proteome</keyword>
<evidence type="ECO:0000313" key="4">
    <source>
        <dbReference type="Proteomes" id="UP001443914"/>
    </source>
</evidence>